<accession>A0A0G3M2J0</accession>
<dbReference type="Proteomes" id="UP000035213">
    <property type="component" value="Chromosome"/>
</dbReference>
<dbReference type="KEGG" id="cgn:OK18_09640"/>
<protein>
    <recommendedName>
        <fullName evidence="3">DUF4843 domain-containing protein</fullName>
    </recommendedName>
</protein>
<organism evidence="1 2">
    <name type="scientific">Chryseobacterium gallinarum</name>
    <dbReference type="NCBI Taxonomy" id="1324352"/>
    <lineage>
        <taxon>Bacteria</taxon>
        <taxon>Pseudomonadati</taxon>
        <taxon>Bacteroidota</taxon>
        <taxon>Flavobacteriia</taxon>
        <taxon>Flavobacteriales</taxon>
        <taxon>Weeksellaceae</taxon>
        <taxon>Chryseobacterium group</taxon>
        <taxon>Chryseobacterium</taxon>
    </lineage>
</organism>
<dbReference type="PATRIC" id="fig|1324352.5.peg.2020"/>
<evidence type="ECO:0000313" key="2">
    <source>
        <dbReference type="Proteomes" id="UP000035213"/>
    </source>
</evidence>
<evidence type="ECO:0000313" key="1">
    <source>
        <dbReference type="EMBL" id="AKK72850.1"/>
    </source>
</evidence>
<reference evidence="1 2" key="1">
    <citation type="submission" date="2014-11" db="EMBL/GenBank/DDBJ databases">
        <authorList>
            <person name="Park G.-S."/>
            <person name="Hong S.-J."/>
            <person name="Jung B.K."/>
            <person name="Khan A.R."/>
            <person name="Kwak Y."/>
            <person name="Shin J.-H."/>
        </authorList>
    </citation>
    <scope>NUCLEOTIDE SEQUENCE [LARGE SCALE GENOMIC DNA]</scope>
    <source>
        <strain evidence="1 2">DSM 27622</strain>
    </source>
</reference>
<sequence>MLIRGSAKILDINLKFLKEMKNIFNYFIASVLTLSLVACTTEDRTVEDPSEVFFTETNLTKTISSTQTSADVDIPYSLTTPADGTHSVNLVFDPNFSTAEPGKDFEILAGDQVAAGKLGGVLKLRIFSAAASSSGKIANFRVTSPTLKSLQDNNIAGVRLFKTCPINTFVGSFENTGWLIDSGVVTIVEDPTKPNTLLVKGFLDSGADLPLTYDPVSYEITIPTMQTGQIHPTYGMISMGPATDGTKSSFNSCNRTVSLRINYFVSAGSFGVQDEKFTGL</sequence>
<evidence type="ECO:0008006" key="3">
    <source>
        <dbReference type="Google" id="ProtNLM"/>
    </source>
</evidence>
<dbReference type="EMBL" id="CP009928">
    <property type="protein sequence ID" value="AKK72850.1"/>
    <property type="molecule type" value="Genomic_DNA"/>
</dbReference>
<name>A0A0G3M2J0_CHRGL</name>
<proteinExistence type="predicted"/>
<dbReference type="AlphaFoldDB" id="A0A0G3M2J0"/>
<dbReference type="STRING" id="1324352.OK18_09640"/>
<gene>
    <name evidence="1" type="ORF">OK18_09640</name>
</gene>